<reference evidence="1" key="1">
    <citation type="submission" date="2025-08" db="UniProtKB">
        <authorList>
            <consortium name="Ensembl"/>
        </authorList>
    </citation>
    <scope>IDENTIFICATION</scope>
</reference>
<sequence>MDKSVTSATYIRNISYRVRRQLSDFLDPQDNWKDVAVSIQKPSGEPRYSQHHYLIYVYICCST</sequence>
<proteinExistence type="predicted"/>
<dbReference type="InParanoid" id="A0A3Q1HH96"/>
<dbReference type="GeneTree" id="ENSGT00940000168978"/>
<dbReference type="Proteomes" id="UP000257200">
    <property type="component" value="Unplaced"/>
</dbReference>
<dbReference type="Ensembl" id="ENSAPOT00000000141.1">
    <property type="protein sequence ID" value="ENSAPOP00000027860.1"/>
    <property type="gene ID" value="ENSAPOG00000012690.1"/>
</dbReference>
<dbReference type="AlphaFoldDB" id="A0A3Q1HH96"/>
<organism evidence="1 2">
    <name type="scientific">Acanthochromis polyacanthus</name>
    <name type="common">spiny chromis</name>
    <dbReference type="NCBI Taxonomy" id="80966"/>
    <lineage>
        <taxon>Eukaryota</taxon>
        <taxon>Metazoa</taxon>
        <taxon>Chordata</taxon>
        <taxon>Craniata</taxon>
        <taxon>Vertebrata</taxon>
        <taxon>Euteleostomi</taxon>
        <taxon>Actinopterygii</taxon>
        <taxon>Neopterygii</taxon>
        <taxon>Teleostei</taxon>
        <taxon>Neoteleostei</taxon>
        <taxon>Acanthomorphata</taxon>
        <taxon>Ovalentaria</taxon>
        <taxon>Pomacentridae</taxon>
        <taxon>Acanthochromis</taxon>
    </lineage>
</organism>
<evidence type="ECO:0000313" key="1">
    <source>
        <dbReference type="Ensembl" id="ENSAPOP00000027860.1"/>
    </source>
</evidence>
<name>A0A3Q1HH96_9TELE</name>
<protein>
    <submittedName>
        <fullName evidence="1">Uncharacterized protein</fullName>
    </submittedName>
</protein>
<reference evidence="1" key="2">
    <citation type="submission" date="2025-09" db="UniProtKB">
        <authorList>
            <consortium name="Ensembl"/>
        </authorList>
    </citation>
    <scope>IDENTIFICATION</scope>
</reference>
<dbReference type="SUPFAM" id="SSF47986">
    <property type="entry name" value="DEATH domain"/>
    <property type="match status" value="1"/>
</dbReference>
<dbReference type="InterPro" id="IPR011029">
    <property type="entry name" value="DEATH-like_dom_sf"/>
</dbReference>
<dbReference type="Gene3D" id="1.10.533.10">
    <property type="entry name" value="Death Domain, Fas"/>
    <property type="match status" value="1"/>
</dbReference>
<keyword evidence="2" id="KW-1185">Reference proteome</keyword>
<evidence type="ECO:0000313" key="2">
    <source>
        <dbReference type="Proteomes" id="UP000257200"/>
    </source>
</evidence>
<accession>A0A3Q1HH96</accession>
<dbReference type="STRING" id="80966.ENSAPOP00000027860"/>